<evidence type="ECO:0000256" key="1">
    <source>
        <dbReference type="PIRSR" id="PIRSR600917-52"/>
    </source>
</evidence>
<dbReference type="EMBL" id="QSJD01000002">
    <property type="protein sequence ID" value="RHD53309.1"/>
    <property type="molecule type" value="Genomic_DNA"/>
</dbReference>
<dbReference type="Gene3D" id="3.40.720.10">
    <property type="entry name" value="Alkaline Phosphatase, subunit A"/>
    <property type="match status" value="1"/>
</dbReference>
<dbReference type="Pfam" id="PF00884">
    <property type="entry name" value="Sulfatase"/>
    <property type="match status" value="1"/>
</dbReference>
<gene>
    <name evidence="3" type="ORF">DW794_01965</name>
</gene>
<name>A0A414FRM2_9BACE</name>
<dbReference type="InterPro" id="IPR052701">
    <property type="entry name" value="GAG_Ulvan_Degrading_Sulfatases"/>
</dbReference>
<dbReference type="AlphaFoldDB" id="A0A414FRM2"/>
<dbReference type="CDD" id="cd16145">
    <property type="entry name" value="ARS_like"/>
    <property type="match status" value="1"/>
</dbReference>
<evidence type="ECO:0000259" key="2">
    <source>
        <dbReference type="Pfam" id="PF00884"/>
    </source>
</evidence>
<dbReference type="InterPro" id="IPR017850">
    <property type="entry name" value="Alkaline_phosphatase_core_sf"/>
</dbReference>
<proteinExistence type="predicted"/>
<dbReference type="PANTHER" id="PTHR43751">
    <property type="entry name" value="SULFATASE"/>
    <property type="match status" value="1"/>
</dbReference>
<dbReference type="SUPFAM" id="SSF53649">
    <property type="entry name" value="Alkaline phosphatase-like"/>
    <property type="match status" value="1"/>
</dbReference>
<dbReference type="Gene3D" id="3.30.1120.10">
    <property type="match status" value="1"/>
</dbReference>
<accession>A0A414FRM2</accession>
<evidence type="ECO:0000313" key="3">
    <source>
        <dbReference type="EMBL" id="RHD53309.1"/>
    </source>
</evidence>
<comment type="PTM">
    <text evidence="1">The conversion to 3-oxoalanine (also known as C-formylglycine, FGly), of a serine or cysteine residue in prokaryotes and of a cysteine residue in eukaryotes, is critical for catalytic activity.</text>
</comment>
<dbReference type="PANTHER" id="PTHR43751:SF3">
    <property type="entry name" value="SULFATASE N-TERMINAL DOMAIN-CONTAINING PROTEIN"/>
    <property type="match status" value="1"/>
</dbReference>
<feature type="domain" description="Sulfatase N-terminal" evidence="2">
    <location>
        <begin position="32"/>
        <end position="406"/>
    </location>
</feature>
<organism evidence="3 4">
    <name type="scientific">Bacteroides caccae</name>
    <dbReference type="NCBI Taxonomy" id="47678"/>
    <lineage>
        <taxon>Bacteria</taxon>
        <taxon>Pseudomonadati</taxon>
        <taxon>Bacteroidota</taxon>
        <taxon>Bacteroidia</taxon>
        <taxon>Bacteroidales</taxon>
        <taxon>Bacteroidaceae</taxon>
        <taxon>Bacteroides</taxon>
    </lineage>
</organism>
<dbReference type="RefSeq" id="WP_122264128.1">
    <property type="nucleotide sequence ID" value="NZ_CAXSUM010000004.1"/>
</dbReference>
<comment type="caution">
    <text evidence="3">The sequence shown here is derived from an EMBL/GenBank/DDBJ whole genome shotgun (WGS) entry which is preliminary data.</text>
</comment>
<feature type="modified residue" description="3-oxoalanine (Ser)" evidence="1">
    <location>
        <position position="80"/>
    </location>
</feature>
<protein>
    <submittedName>
        <fullName evidence="3">N-acetylgalactosamine-6-sulfatase</fullName>
    </submittedName>
</protein>
<dbReference type="Proteomes" id="UP000284689">
    <property type="component" value="Unassembled WGS sequence"/>
</dbReference>
<sequence length="519" mass="59070">MNVKRIQTFFFPLVGGSLALTACQKQEKVTRPNIIYILADDLGYAELGCYGQEKIETPNIDLLAANGMRFTQNYAGTAVSAPSRCITFTGLHSGHAYIRGNDEMGSRGNVWSHEAMLADSSLEGQRPLLEGTVTFPHLLQQIGYRTGIVGKWGLGYPGSEGTPNKMGFDFFYGYNCQRQAHTYYPPFLYRNERREYLTDNKLLIPGTKLDEDADPLDEKSYAKYTQKIYSCDLMYDEILKFVEESKDKPFFLAWTTPLPHVPLQAPERWVKHYVEKFGDEEPYLGNKGYFPCRYPRATYAAMISYWDEQIGGLVAKLKELGIYENTIIIFTSDNGPTFNGGSDSPWFDSAKPFKSEYPWGKASIREGGIRVPFIACWEGHIRPGSVSDHICASWDIMPTVCELAGYTESVRTDGISFVPELLGKEQPKHEYLYWEYPEGGGSKAIRMGKWKGLILNIRKEGEDKMMLFNLETDPREQQDVAADHPEIISQMRAKMNEAHEEPLIKRFEIKKKELVNKKN</sequence>
<dbReference type="PROSITE" id="PS51257">
    <property type="entry name" value="PROKAR_LIPOPROTEIN"/>
    <property type="match status" value="1"/>
</dbReference>
<dbReference type="InterPro" id="IPR000917">
    <property type="entry name" value="Sulfatase_N"/>
</dbReference>
<evidence type="ECO:0000313" key="4">
    <source>
        <dbReference type="Proteomes" id="UP000284689"/>
    </source>
</evidence>
<reference evidence="3 4" key="1">
    <citation type="submission" date="2018-08" db="EMBL/GenBank/DDBJ databases">
        <title>A genome reference for cultivated species of the human gut microbiota.</title>
        <authorList>
            <person name="Zou Y."/>
            <person name="Xue W."/>
            <person name="Luo G."/>
        </authorList>
    </citation>
    <scope>NUCLEOTIDE SEQUENCE [LARGE SCALE GENOMIC DNA]</scope>
    <source>
        <strain evidence="3 4">AM31-16AC</strain>
    </source>
</reference>